<reference evidence="13" key="2">
    <citation type="journal article" date="2021" name="PeerJ">
        <title>Extensive microbial diversity within the chicken gut microbiome revealed by metagenomics and culture.</title>
        <authorList>
            <person name="Gilroy R."/>
            <person name="Ravi A."/>
            <person name="Getino M."/>
            <person name="Pursley I."/>
            <person name="Horton D.L."/>
            <person name="Alikhan N.F."/>
            <person name="Baker D."/>
            <person name="Gharbi K."/>
            <person name="Hall N."/>
            <person name="Watson M."/>
            <person name="Adriaenssens E.M."/>
            <person name="Foster-Nyarko E."/>
            <person name="Jarju S."/>
            <person name="Secka A."/>
            <person name="Antonio M."/>
            <person name="Oren A."/>
            <person name="Chaudhuri R.R."/>
            <person name="La Ragione R."/>
            <person name="Hildebrand F."/>
            <person name="Pallen M.J."/>
        </authorList>
    </citation>
    <scope>NUCLEOTIDE SEQUENCE</scope>
    <source>
        <strain evidence="13">CHK191-8634</strain>
    </source>
</reference>
<comment type="subunit">
    <text evidence="10">Homodimer.</text>
</comment>
<feature type="domain" description="Glutamine amidotransferase type-2" evidence="11">
    <location>
        <begin position="2"/>
        <end position="226"/>
    </location>
</feature>
<dbReference type="Pfam" id="PF01380">
    <property type="entry name" value="SIS"/>
    <property type="match status" value="2"/>
</dbReference>
<evidence type="ECO:0000313" key="14">
    <source>
        <dbReference type="Proteomes" id="UP000824073"/>
    </source>
</evidence>
<gene>
    <name evidence="10 13" type="primary">glmS</name>
    <name evidence="13" type="ORF">IAB67_02455</name>
</gene>
<sequence>MCGIVGYTGHRQALPVLTKGLYTLEYRGYDSAGVAVETPEGLRVVKTKGRMKTLDEKIEAAGGLQGTCGIGHTRWATHGAPSDVNAHPHLSQDGRFAVVHNGIVENYLELRQELQKDGFVFKSETDTETIAHLFQKLYCGDMVKTLSAVVRRLHGGYALSVISADNPGEMVCVRQDNPLIVGFGEGENMIASDIPAILPITRRYAIPNDQEIVHVTPQGIHFYDLDGREIAHEPLTADWDVAAAEKGGYDHFMLKEIFEQPRAVRDTVSSRIKDGLPALDEYGLTDELFQSVQNIHVVACGSALHAGLVGKAVIEKLARVPVLTQVASEFRYSDPIIGPGDLCIIISQSGETADTLAALREAKKRGARTVAICNVVSSSAAREADSVLYTWAGPEIAVATTKAYSAQLAALYLIAVRAALARGTMDEASARAFCSEILALPGKIESLLGTRDEMDRLAKLYCDRNDTFFIGRGVDYAAAQEASLKLKEISYVHSEAYAGGELKHGTISLIEQGTLVVSLATDPALYEKIVSNIQSVKARGASVVLVTNGDYQSGGDVCDHVVHLPDCPAELAASLSIVPLQLLAYYIGVHRGCDIDKPRNLAKSVTVE</sequence>
<dbReference type="InterPro" id="IPR046348">
    <property type="entry name" value="SIS_dom_sf"/>
</dbReference>
<dbReference type="FunFam" id="3.60.20.10:FF:000006">
    <property type="entry name" value="Glutamine--fructose-6-phosphate aminotransferase [isomerizing]"/>
    <property type="match status" value="1"/>
</dbReference>
<keyword evidence="7 10" id="KW-0808">Transferase</keyword>
<feature type="initiator methionine" description="Removed" evidence="10">
    <location>
        <position position="1"/>
    </location>
</feature>
<comment type="function">
    <text evidence="10">Catalyzes the first step in hexosamine metabolism, converting fructose-6P into glucosamine-6P using glutamine as a nitrogen source.</text>
</comment>
<proteinExistence type="inferred from homology"/>
<dbReference type="Proteomes" id="UP000824073">
    <property type="component" value="Unassembled WGS sequence"/>
</dbReference>
<evidence type="ECO:0000259" key="12">
    <source>
        <dbReference type="PROSITE" id="PS51464"/>
    </source>
</evidence>
<feature type="domain" description="SIS" evidence="12">
    <location>
        <begin position="284"/>
        <end position="424"/>
    </location>
</feature>
<comment type="subcellular location">
    <subcellularLocation>
        <location evidence="2 10">Cytoplasm</location>
    </subcellularLocation>
</comment>
<evidence type="ECO:0000256" key="8">
    <source>
        <dbReference type="ARBA" id="ARBA00022737"/>
    </source>
</evidence>
<dbReference type="AlphaFoldDB" id="A0A9D1IU40"/>
<evidence type="ECO:0000256" key="4">
    <source>
        <dbReference type="ARBA" id="ARBA00016090"/>
    </source>
</evidence>
<dbReference type="FunFam" id="3.40.50.10490:FF:000001">
    <property type="entry name" value="Glutamine--fructose-6-phosphate aminotransferase [isomerizing]"/>
    <property type="match status" value="1"/>
</dbReference>
<dbReference type="GO" id="GO:0005975">
    <property type="term" value="P:carbohydrate metabolic process"/>
    <property type="evidence" value="ECO:0007669"/>
    <property type="project" value="UniProtKB-UniRule"/>
</dbReference>
<dbReference type="CDD" id="cd05009">
    <property type="entry name" value="SIS_GlmS_GlmD_2"/>
    <property type="match status" value="1"/>
</dbReference>
<dbReference type="CDD" id="cd00714">
    <property type="entry name" value="GFAT"/>
    <property type="match status" value="1"/>
</dbReference>
<dbReference type="GO" id="GO:0006002">
    <property type="term" value="P:fructose 6-phosphate metabolic process"/>
    <property type="evidence" value="ECO:0007669"/>
    <property type="project" value="TreeGrafter"/>
</dbReference>
<protein>
    <recommendedName>
        <fullName evidence="4 10">Glutamine--fructose-6-phosphate aminotransferase [isomerizing]</fullName>
        <ecNumber evidence="3 10">2.6.1.16</ecNumber>
    </recommendedName>
    <alternativeName>
        <fullName evidence="10">D-fructose-6-phosphate amidotransferase</fullName>
    </alternativeName>
    <alternativeName>
        <fullName evidence="10">GFAT</fullName>
    </alternativeName>
    <alternativeName>
        <fullName evidence="10">Glucosamine-6-phosphate synthase</fullName>
    </alternativeName>
    <alternativeName>
        <fullName evidence="10">Hexosephosphate aminotransferase</fullName>
    </alternativeName>
    <alternativeName>
        <fullName evidence="10">L-glutamine--D-fructose-6-phosphate amidotransferase</fullName>
    </alternativeName>
</protein>
<dbReference type="HAMAP" id="MF_00164">
    <property type="entry name" value="GlmS"/>
    <property type="match status" value="1"/>
</dbReference>
<dbReference type="Pfam" id="PF13522">
    <property type="entry name" value="GATase_6"/>
    <property type="match status" value="1"/>
</dbReference>
<evidence type="ECO:0000256" key="6">
    <source>
        <dbReference type="ARBA" id="ARBA00022576"/>
    </source>
</evidence>
<evidence type="ECO:0000259" key="11">
    <source>
        <dbReference type="PROSITE" id="PS51278"/>
    </source>
</evidence>
<evidence type="ECO:0000256" key="10">
    <source>
        <dbReference type="HAMAP-Rule" id="MF_00164"/>
    </source>
</evidence>
<keyword evidence="9" id="KW-0315">Glutamine amidotransferase</keyword>
<dbReference type="InterPro" id="IPR005855">
    <property type="entry name" value="GFAT"/>
</dbReference>
<dbReference type="InterPro" id="IPR001347">
    <property type="entry name" value="SIS_dom"/>
</dbReference>
<dbReference type="PROSITE" id="PS51278">
    <property type="entry name" value="GATASE_TYPE_2"/>
    <property type="match status" value="1"/>
</dbReference>
<dbReference type="NCBIfam" id="NF001484">
    <property type="entry name" value="PRK00331.1"/>
    <property type="match status" value="1"/>
</dbReference>
<dbReference type="InterPro" id="IPR035466">
    <property type="entry name" value="GlmS/AgaS_SIS"/>
</dbReference>
<evidence type="ECO:0000256" key="3">
    <source>
        <dbReference type="ARBA" id="ARBA00012916"/>
    </source>
</evidence>
<dbReference type="InterPro" id="IPR035490">
    <property type="entry name" value="GlmS/FrlB_SIS"/>
</dbReference>
<evidence type="ECO:0000256" key="2">
    <source>
        <dbReference type="ARBA" id="ARBA00004496"/>
    </source>
</evidence>
<evidence type="ECO:0000256" key="1">
    <source>
        <dbReference type="ARBA" id="ARBA00001031"/>
    </source>
</evidence>
<dbReference type="CDD" id="cd05008">
    <property type="entry name" value="SIS_GlmS_GlmD_1"/>
    <property type="match status" value="1"/>
</dbReference>
<name>A0A9D1IU40_9CLOT</name>
<comment type="caution">
    <text evidence="13">The sequence shown here is derived from an EMBL/GenBank/DDBJ whole genome shotgun (WGS) entry which is preliminary data.</text>
</comment>
<evidence type="ECO:0000256" key="5">
    <source>
        <dbReference type="ARBA" id="ARBA00022490"/>
    </source>
</evidence>
<dbReference type="GO" id="GO:0097367">
    <property type="term" value="F:carbohydrate derivative binding"/>
    <property type="evidence" value="ECO:0007669"/>
    <property type="project" value="InterPro"/>
</dbReference>
<dbReference type="GO" id="GO:0006487">
    <property type="term" value="P:protein N-linked glycosylation"/>
    <property type="evidence" value="ECO:0007669"/>
    <property type="project" value="TreeGrafter"/>
</dbReference>
<feature type="active site" description="For Fru-6P isomerization activity" evidence="10">
    <location>
        <position position="603"/>
    </location>
</feature>
<feature type="domain" description="SIS" evidence="12">
    <location>
        <begin position="457"/>
        <end position="598"/>
    </location>
</feature>
<dbReference type="GO" id="GO:0005829">
    <property type="term" value="C:cytosol"/>
    <property type="evidence" value="ECO:0007669"/>
    <property type="project" value="TreeGrafter"/>
</dbReference>
<organism evidence="13 14">
    <name type="scientific">Candidatus Ventrousia excrementavium</name>
    <dbReference type="NCBI Taxonomy" id="2840961"/>
    <lineage>
        <taxon>Bacteria</taxon>
        <taxon>Bacillati</taxon>
        <taxon>Bacillota</taxon>
        <taxon>Clostridia</taxon>
        <taxon>Eubacteriales</taxon>
        <taxon>Clostridiaceae</taxon>
        <taxon>Clostridiaceae incertae sedis</taxon>
        <taxon>Candidatus Ventrousia</taxon>
    </lineage>
</organism>
<dbReference type="Gene3D" id="3.40.50.10490">
    <property type="entry name" value="Glucose-6-phosphate isomerase like protein, domain 1"/>
    <property type="match status" value="2"/>
</dbReference>
<dbReference type="NCBIfam" id="TIGR01135">
    <property type="entry name" value="glmS"/>
    <property type="match status" value="1"/>
</dbReference>
<dbReference type="SUPFAM" id="SSF53697">
    <property type="entry name" value="SIS domain"/>
    <property type="match status" value="1"/>
</dbReference>
<feature type="active site" description="Nucleophile; for GATase activity" evidence="10">
    <location>
        <position position="2"/>
    </location>
</feature>
<dbReference type="PANTHER" id="PTHR10937:SF0">
    <property type="entry name" value="GLUTAMINE--FRUCTOSE-6-PHOSPHATE TRANSAMINASE (ISOMERIZING)"/>
    <property type="match status" value="1"/>
</dbReference>
<dbReference type="GO" id="GO:0006047">
    <property type="term" value="P:UDP-N-acetylglucosamine metabolic process"/>
    <property type="evidence" value="ECO:0007669"/>
    <property type="project" value="TreeGrafter"/>
</dbReference>
<comment type="catalytic activity">
    <reaction evidence="1 10">
        <text>D-fructose 6-phosphate + L-glutamine = D-glucosamine 6-phosphate + L-glutamate</text>
        <dbReference type="Rhea" id="RHEA:13237"/>
        <dbReference type="ChEBI" id="CHEBI:29985"/>
        <dbReference type="ChEBI" id="CHEBI:58359"/>
        <dbReference type="ChEBI" id="CHEBI:58725"/>
        <dbReference type="ChEBI" id="CHEBI:61527"/>
        <dbReference type="EC" id="2.6.1.16"/>
    </reaction>
</comment>
<evidence type="ECO:0000256" key="7">
    <source>
        <dbReference type="ARBA" id="ARBA00022679"/>
    </source>
</evidence>
<dbReference type="EMBL" id="DVMR01000028">
    <property type="protein sequence ID" value="HIU43140.1"/>
    <property type="molecule type" value="Genomic_DNA"/>
</dbReference>
<keyword evidence="8" id="KW-0677">Repeat</keyword>
<dbReference type="PANTHER" id="PTHR10937">
    <property type="entry name" value="GLUCOSAMINE--FRUCTOSE-6-PHOSPHATE AMINOTRANSFERASE, ISOMERIZING"/>
    <property type="match status" value="1"/>
</dbReference>
<evidence type="ECO:0000313" key="13">
    <source>
        <dbReference type="EMBL" id="HIU43140.1"/>
    </source>
</evidence>
<reference evidence="13" key="1">
    <citation type="submission" date="2020-10" db="EMBL/GenBank/DDBJ databases">
        <authorList>
            <person name="Gilroy R."/>
        </authorList>
    </citation>
    <scope>NUCLEOTIDE SEQUENCE</scope>
    <source>
        <strain evidence="13">CHK191-8634</strain>
    </source>
</reference>
<dbReference type="InterPro" id="IPR017932">
    <property type="entry name" value="GATase_2_dom"/>
</dbReference>
<dbReference type="EC" id="2.6.1.16" evidence="3 10"/>
<evidence type="ECO:0000256" key="9">
    <source>
        <dbReference type="ARBA" id="ARBA00022962"/>
    </source>
</evidence>
<dbReference type="InterPro" id="IPR029055">
    <property type="entry name" value="Ntn_hydrolases_N"/>
</dbReference>
<dbReference type="PROSITE" id="PS51464">
    <property type="entry name" value="SIS"/>
    <property type="match status" value="2"/>
</dbReference>
<dbReference type="GO" id="GO:0004360">
    <property type="term" value="F:glutamine-fructose-6-phosphate transaminase (isomerizing) activity"/>
    <property type="evidence" value="ECO:0007669"/>
    <property type="project" value="UniProtKB-UniRule"/>
</dbReference>
<accession>A0A9D1IU40</accession>
<dbReference type="SUPFAM" id="SSF56235">
    <property type="entry name" value="N-terminal nucleophile aminohydrolases (Ntn hydrolases)"/>
    <property type="match status" value="1"/>
</dbReference>
<dbReference type="InterPro" id="IPR047084">
    <property type="entry name" value="GFAT_N"/>
</dbReference>
<keyword evidence="6 10" id="KW-0032">Aminotransferase</keyword>
<dbReference type="Gene3D" id="3.60.20.10">
    <property type="entry name" value="Glutamine Phosphoribosylpyrophosphate, subunit 1, domain 1"/>
    <property type="match status" value="1"/>
</dbReference>
<keyword evidence="5 10" id="KW-0963">Cytoplasm</keyword>